<proteinExistence type="predicted"/>
<name>A0A3N4I1B1_ASCIM</name>
<protein>
    <submittedName>
        <fullName evidence="1">Uncharacterized protein</fullName>
    </submittedName>
</protein>
<accession>A0A3N4I1B1</accession>
<gene>
    <name evidence="1" type="ORF">BJ508DRAFT_311764</name>
</gene>
<reference evidence="1 2" key="1">
    <citation type="journal article" date="2018" name="Nat. Ecol. Evol.">
        <title>Pezizomycetes genomes reveal the molecular basis of ectomycorrhizal truffle lifestyle.</title>
        <authorList>
            <person name="Murat C."/>
            <person name="Payen T."/>
            <person name="Noel B."/>
            <person name="Kuo A."/>
            <person name="Morin E."/>
            <person name="Chen J."/>
            <person name="Kohler A."/>
            <person name="Krizsan K."/>
            <person name="Balestrini R."/>
            <person name="Da Silva C."/>
            <person name="Montanini B."/>
            <person name="Hainaut M."/>
            <person name="Levati E."/>
            <person name="Barry K.W."/>
            <person name="Belfiori B."/>
            <person name="Cichocki N."/>
            <person name="Clum A."/>
            <person name="Dockter R.B."/>
            <person name="Fauchery L."/>
            <person name="Guy J."/>
            <person name="Iotti M."/>
            <person name="Le Tacon F."/>
            <person name="Lindquist E.A."/>
            <person name="Lipzen A."/>
            <person name="Malagnac F."/>
            <person name="Mello A."/>
            <person name="Molinier V."/>
            <person name="Miyauchi S."/>
            <person name="Poulain J."/>
            <person name="Riccioni C."/>
            <person name="Rubini A."/>
            <person name="Sitrit Y."/>
            <person name="Splivallo R."/>
            <person name="Traeger S."/>
            <person name="Wang M."/>
            <person name="Zifcakova L."/>
            <person name="Wipf D."/>
            <person name="Zambonelli A."/>
            <person name="Paolocci F."/>
            <person name="Nowrousian M."/>
            <person name="Ottonello S."/>
            <person name="Baldrian P."/>
            <person name="Spatafora J.W."/>
            <person name="Henrissat B."/>
            <person name="Nagy L.G."/>
            <person name="Aury J.M."/>
            <person name="Wincker P."/>
            <person name="Grigoriev I.V."/>
            <person name="Bonfante P."/>
            <person name="Martin F.M."/>
        </authorList>
    </citation>
    <scope>NUCLEOTIDE SEQUENCE [LARGE SCALE GENOMIC DNA]</scope>
    <source>
        <strain evidence="1 2">RN42</strain>
    </source>
</reference>
<dbReference type="EMBL" id="ML119759">
    <property type="protein sequence ID" value="RPA75674.1"/>
    <property type="molecule type" value="Genomic_DNA"/>
</dbReference>
<dbReference type="Proteomes" id="UP000275078">
    <property type="component" value="Unassembled WGS sequence"/>
</dbReference>
<dbReference type="AlphaFoldDB" id="A0A3N4I1B1"/>
<keyword evidence="2" id="KW-1185">Reference proteome</keyword>
<evidence type="ECO:0000313" key="2">
    <source>
        <dbReference type="Proteomes" id="UP000275078"/>
    </source>
</evidence>
<sequence>MPNCTSRNRFGSKSLDVPAPPTPRNIFCTLPFEIHILIGEQLLPIRPFTGTNFLPISTKRLCPFSRLQKTCRLLNKYYSPQSQPALKAYVARLAKELEYDYRGIDPHEPDRKLLYLTRAKAIPARIIAMGLPWLQEFVTAWIRTARNGYRVNDFGCKAGKQTCVRWSSYDEYHFVIRPGDLWTRCHWICHSLEGRHEDPDRRNRLITNWVWLELLTSVIKTFGYGTWPAPEVHKRVLDPWGNRGRARVNRSKDQEAPLYSGKLSEEVRLEMLHFLLSEFMPSLGDGVYESDDDYEGTGFDSDITCEYSGGFRPPFKRDEELYGRYNKNDRRGNEAGPLLSKDEVWFEVVMHLMLSIQHVGCLKLLVSAGGLEWSRWETIKTTYFLGPEAKGNWDKTLREDKLGLIEWCKDQEACNTKFVAYLEGEKRIASLIARTMADRRRDSIIPEKTIKQC</sequence>
<organism evidence="1 2">
    <name type="scientific">Ascobolus immersus RN42</name>
    <dbReference type="NCBI Taxonomy" id="1160509"/>
    <lineage>
        <taxon>Eukaryota</taxon>
        <taxon>Fungi</taxon>
        <taxon>Dikarya</taxon>
        <taxon>Ascomycota</taxon>
        <taxon>Pezizomycotina</taxon>
        <taxon>Pezizomycetes</taxon>
        <taxon>Pezizales</taxon>
        <taxon>Ascobolaceae</taxon>
        <taxon>Ascobolus</taxon>
    </lineage>
</organism>
<evidence type="ECO:0000313" key="1">
    <source>
        <dbReference type="EMBL" id="RPA75674.1"/>
    </source>
</evidence>